<name>A0A0N9SSJ6_9CAUD</name>
<keyword evidence="2" id="KW-1185">Reference proteome</keyword>
<evidence type="ECO:0000313" key="1">
    <source>
        <dbReference type="EMBL" id="ALH46284.1"/>
    </source>
</evidence>
<organism evidence="1 2">
    <name type="scientific">Pseudomonas phage POR1</name>
    <dbReference type="NCBI Taxonomy" id="1718594"/>
    <lineage>
        <taxon>Viruses</taxon>
        <taxon>Duplodnaviria</taxon>
        <taxon>Heunggongvirae</taxon>
        <taxon>Uroviricota</taxon>
        <taxon>Caudoviricetes</taxon>
        <taxon>Porunavirus</taxon>
        <taxon>Porunavirus POR1</taxon>
    </lineage>
</organism>
<protein>
    <submittedName>
        <fullName evidence="1">Uncharacterized protein</fullName>
    </submittedName>
</protein>
<dbReference type="EMBL" id="KT716399">
    <property type="protein sequence ID" value="ALH46284.1"/>
    <property type="molecule type" value="Genomic_DNA"/>
</dbReference>
<gene>
    <name evidence="1" type="ORF">POR1_79</name>
</gene>
<proteinExistence type="predicted"/>
<dbReference type="Proteomes" id="UP000225954">
    <property type="component" value="Segment"/>
</dbReference>
<reference evidence="1 2" key="1">
    <citation type="journal article" date="2016" name="Genome Announc.">
        <title>Genome Sequences of Pseudomonas oryzihabitans Phage POR1 and Pseudomonas aeruginosa Phage PAE1.</title>
        <authorList>
            <person name="Dyson Z.A."/>
            <person name="Seviour R.J."/>
            <person name="Tucci J."/>
            <person name="Petrovski S."/>
        </authorList>
    </citation>
    <scope>NUCLEOTIDE SEQUENCE [LARGE SCALE GENOMIC DNA]</scope>
</reference>
<evidence type="ECO:0000313" key="2">
    <source>
        <dbReference type="Proteomes" id="UP000225954"/>
    </source>
</evidence>
<sequence>MRNLTIYQILDCTEIETLQEMARDVLSAVGVELDEGCSISGHRKRLRHIDTEKMHYREASLIQQAHFFLLAIERRMGELYLRRLRPSTREEAERNEKRLHEGRH</sequence>
<accession>A0A0N9SSJ6</accession>